<keyword evidence="2" id="KW-1185">Reference proteome</keyword>
<comment type="caution">
    <text evidence="1">The sequence shown here is derived from an EMBL/GenBank/DDBJ whole genome shotgun (WGS) entry which is preliminary data.</text>
</comment>
<evidence type="ECO:0000313" key="2">
    <source>
        <dbReference type="Proteomes" id="UP000681162"/>
    </source>
</evidence>
<gene>
    <name evidence="1" type="ORF">J41TS12_17530</name>
</gene>
<dbReference type="RefSeq" id="WP_212939209.1">
    <property type="nucleotide sequence ID" value="NZ_BORR01000005.1"/>
</dbReference>
<sequence>MEKYYIGARSQQEAERIALEHGLDRNQWRRAHGGPPHSHLRDGIRVSDRKYLIGEFTSGEWLVLTAHLPRDKSYG</sequence>
<protein>
    <submittedName>
        <fullName evidence="1">Uncharacterized protein</fullName>
    </submittedName>
</protein>
<evidence type="ECO:0000313" key="1">
    <source>
        <dbReference type="EMBL" id="GIO36892.1"/>
    </source>
</evidence>
<proteinExistence type="predicted"/>
<reference evidence="1 2" key="1">
    <citation type="submission" date="2021-03" db="EMBL/GenBank/DDBJ databases">
        <title>Antimicrobial resistance genes in bacteria isolated from Japanese honey, and their potential for conferring macrolide and lincosamide resistance in the American foulbrood pathogen Paenibacillus larvae.</title>
        <authorList>
            <person name="Okamoto M."/>
            <person name="Kumagai M."/>
            <person name="Kanamori H."/>
            <person name="Takamatsu D."/>
        </authorList>
    </citation>
    <scope>NUCLEOTIDE SEQUENCE [LARGE SCALE GENOMIC DNA]</scope>
    <source>
        <strain evidence="1 2">J41TS12</strain>
    </source>
</reference>
<organism evidence="1 2">
    <name type="scientific">Paenibacillus antibioticophila</name>
    <dbReference type="NCBI Taxonomy" id="1274374"/>
    <lineage>
        <taxon>Bacteria</taxon>
        <taxon>Bacillati</taxon>
        <taxon>Bacillota</taxon>
        <taxon>Bacilli</taxon>
        <taxon>Bacillales</taxon>
        <taxon>Paenibacillaceae</taxon>
        <taxon>Paenibacillus</taxon>
    </lineage>
</organism>
<dbReference type="Proteomes" id="UP000681162">
    <property type="component" value="Unassembled WGS sequence"/>
</dbReference>
<name>A0A919XUH5_9BACL</name>
<accession>A0A919XUH5</accession>
<dbReference type="EMBL" id="BORR01000005">
    <property type="protein sequence ID" value="GIO36892.1"/>
    <property type="molecule type" value="Genomic_DNA"/>
</dbReference>
<dbReference type="AlphaFoldDB" id="A0A919XUH5"/>